<keyword evidence="2" id="KW-0862">Zinc</keyword>
<dbReference type="RefSeq" id="XP_007316008.1">
    <property type="nucleotide sequence ID" value="XM_007315946.1"/>
</dbReference>
<feature type="region of interest" description="Disordered" evidence="4">
    <location>
        <begin position="232"/>
        <end position="251"/>
    </location>
</feature>
<dbReference type="PANTHER" id="PTHR43462:SF1">
    <property type="entry name" value="ALANYL-TRNA EDITING PROTEIN AARSD1"/>
    <property type="match status" value="1"/>
</dbReference>
<evidence type="ECO:0000313" key="5">
    <source>
        <dbReference type="EMBL" id="EGO27917.1"/>
    </source>
</evidence>
<proteinExistence type="predicted"/>
<dbReference type="AlphaFoldDB" id="F8NMU1"/>
<sequence length="498" mass="54477">MAATGLLLLPTTPPSYHRIVSPTLTIPTDPQLPIPVGLLACQRKHLPSPASHPPTLLITPSRRPIPPRARDYHHKLHDLQISTPTAKCEEEQEGGGQPSDIGIITTAEGKTWDITQVKRHGGHAVHYIRVQNSDSDAQYFSQGAKVTVALGNDGVNRRYDHMSMHTSQHLLSAILETRLNLPTLSWSLTTYPAPCYVELPRSMSIEEITAIQDEANRLVFEGRKVHVEVEELNREQESDVPKHESGRAVGKTLPADYTGGVKRVVVIDGVDRNPCCGTHLPSLHNLQLFLIPQTEALSRSSTTSARLYFLSGPRLIAHLTSSHSLLANTAAILSCGAPLVPDRVGQVVDERKKAEKRVEDLELELAKSVAEDILTEACDQSEERLFVKHLHRTDDAANALGFLSSVSFSFSNTVTEKLPYLLVMTSSPSSQTTSSTSVVLVSGSDEQKVKTAGERLKTEIGVKGGGRGPRWSGKFIGVWKEGREDAAIEDILRALVNE</sequence>
<dbReference type="SUPFAM" id="SSF55186">
    <property type="entry name" value="ThrRS/AlaRS common domain"/>
    <property type="match status" value="1"/>
</dbReference>
<dbReference type="GO" id="GO:0046872">
    <property type="term" value="F:metal ion binding"/>
    <property type="evidence" value="ECO:0007669"/>
    <property type="project" value="UniProtKB-KW"/>
</dbReference>
<evidence type="ECO:0000256" key="4">
    <source>
        <dbReference type="SAM" id="MobiDB-lite"/>
    </source>
</evidence>
<gene>
    <name evidence="5" type="ORF">SERLADRAFT_435689</name>
</gene>
<dbReference type="Gene3D" id="3.30.980.10">
    <property type="entry name" value="Threonyl-trna Synthetase, Chain A, domain 2"/>
    <property type="match status" value="1"/>
</dbReference>
<dbReference type="InterPro" id="IPR018163">
    <property type="entry name" value="Thr/Ala-tRNA-synth_IIc_edit"/>
</dbReference>
<organism>
    <name type="scientific">Serpula lacrymans var. lacrymans (strain S7.9)</name>
    <name type="common">Dry rot fungus</name>
    <dbReference type="NCBI Taxonomy" id="578457"/>
    <lineage>
        <taxon>Eukaryota</taxon>
        <taxon>Fungi</taxon>
        <taxon>Dikarya</taxon>
        <taxon>Basidiomycota</taxon>
        <taxon>Agaricomycotina</taxon>
        <taxon>Agaricomycetes</taxon>
        <taxon>Agaricomycetidae</taxon>
        <taxon>Boletales</taxon>
        <taxon>Coniophorineae</taxon>
        <taxon>Serpulaceae</taxon>
        <taxon>Serpula</taxon>
    </lineage>
</organism>
<dbReference type="HOGENOM" id="CLU_004485_7_1_1"/>
<dbReference type="Gene3D" id="2.40.30.130">
    <property type="match status" value="1"/>
</dbReference>
<dbReference type="GO" id="GO:0000166">
    <property type="term" value="F:nucleotide binding"/>
    <property type="evidence" value="ECO:0007669"/>
    <property type="project" value="InterPro"/>
</dbReference>
<dbReference type="OrthoDB" id="288942at2759"/>
<accession>F8NMU1</accession>
<keyword evidence="3" id="KW-0175">Coiled coil</keyword>
<dbReference type="PANTHER" id="PTHR43462">
    <property type="entry name" value="ALANYL-TRNA EDITING PROTEIN"/>
    <property type="match status" value="1"/>
</dbReference>
<evidence type="ECO:0000256" key="3">
    <source>
        <dbReference type="SAM" id="Coils"/>
    </source>
</evidence>
<feature type="coiled-coil region" evidence="3">
    <location>
        <begin position="344"/>
        <end position="371"/>
    </location>
</feature>
<dbReference type="EMBL" id="GL945431">
    <property type="protein sequence ID" value="EGO27917.1"/>
    <property type="molecule type" value="Genomic_DNA"/>
</dbReference>
<keyword evidence="1" id="KW-0479">Metal-binding</keyword>
<evidence type="ECO:0008006" key="6">
    <source>
        <dbReference type="Google" id="ProtNLM"/>
    </source>
</evidence>
<feature type="compositionally biased region" description="Basic and acidic residues" evidence="4">
    <location>
        <begin position="232"/>
        <end position="246"/>
    </location>
</feature>
<reference evidence="5" key="1">
    <citation type="submission" date="2011-04" db="EMBL/GenBank/DDBJ databases">
        <title>Evolution of plant cell wall degrading machinery underlies the functional diversity of forest fungi.</title>
        <authorList>
            <consortium name="US DOE Joint Genome Institute (JGI-PGF)"/>
            <person name="Eastwood D.C."/>
            <person name="Floudas D."/>
            <person name="Binder M."/>
            <person name="Majcherczyk A."/>
            <person name="Schneider P."/>
            <person name="Aerts A."/>
            <person name="Asiegbu F.O."/>
            <person name="Baker S.E."/>
            <person name="Barry K."/>
            <person name="Bendiksby M."/>
            <person name="Blumentritt M."/>
            <person name="Coutinho P.M."/>
            <person name="Cullen D."/>
            <person name="Cullen D."/>
            <person name="Gathman A."/>
            <person name="Goodell B."/>
            <person name="Henrissat B."/>
            <person name="Ihrmark K."/>
            <person name="Kauserud H."/>
            <person name="Kohler A."/>
            <person name="LaButti K."/>
            <person name="Lapidus A."/>
            <person name="Lavin J.L."/>
            <person name="Lee Y.-H."/>
            <person name="Lindquist E."/>
            <person name="Lilly W."/>
            <person name="Lucas S."/>
            <person name="Morin E."/>
            <person name="Murat C."/>
            <person name="Oguiza J.A."/>
            <person name="Park J."/>
            <person name="Pisabarro A.G."/>
            <person name="Riley R."/>
            <person name="Rosling A."/>
            <person name="Salamov A."/>
            <person name="Schmidt O."/>
            <person name="Schmutz J."/>
            <person name="Skrede I."/>
            <person name="Stenlid J."/>
            <person name="Wiebenga A."/>
            <person name="Xie X."/>
            <person name="Kues U."/>
            <person name="Hibbett D.S."/>
            <person name="Hoffmeister D."/>
            <person name="Hogberg N."/>
            <person name="Martin F."/>
            <person name="Grigoriev I.V."/>
            <person name="Watkinson S.C."/>
        </authorList>
    </citation>
    <scope>NUCLEOTIDE SEQUENCE</scope>
    <source>
        <strain evidence="5">S7.9</strain>
    </source>
</reference>
<dbReference type="Proteomes" id="UP000008064">
    <property type="component" value="Unassembled WGS sequence"/>
</dbReference>
<dbReference type="GO" id="GO:0002196">
    <property type="term" value="F:Ser-tRNA(Ala) deacylase activity"/>
    <property type="evidence" value="ECO:0007669"/>
    <property type="project" value="TreeGrafter"/>
</dbReference>
<protein>
    <recommendedName>
        <fullName evidence="6">Threonyl/alanyl tRNA synthetase SAD domain-containing protein</fullName>
    </recommendedName>
</protein>
<dbReference type="GeneID" id="18814573"/>
<evidence type="ECO:0000256" key="2">
    <source>
        <dbReference type="ARBA" id="ARBA00022833"/>
    </source>
</evidence>
<dbReference type="KEGG" id="sla:SERLADRAFT_435689"/>
<evidence type="ECO:0000256" key="1">
    <source>
        <dbReference type="ARBA" id="ARBA00022723"/>
    </source>
</evidence>
<name>F8NMU1_SERL9</name>
<dbReference type="InterPro" id="IPR051335">
    <property type="entry name" value="Alanyl-tRNA_Editing_Enzymes"/>
</dbReference>